<keyword evidence="3" id="KW-1185">Reference proteome</keyword>
<gene>
    <name evidence="2" type="ORF">OGATHE_004769</name>
</gene>
<dbReference type="Proteomes" id="UP000788993">
    <property type="component" value="Unassembled WGS sequence"/>
</dbReference>
<reference evidence="2" key="1">
    <citation type="journal article" date="2021" name="Open Biol.">
        <title>Shared evolutionary footprints suggest mitochondrial oxidative damage underlies multiple complex I losses in fungi.</title>
        <authorList>
            <person name="Schikora-Tamarit M.A."/>
            <person name="Marcet-Houben M."/>
            <person name="Nosek J."/>
            <person name="Gabaldon T."/>
        </authorList>
    </citation>
    <scope>NUCLEOTIDE SEQUENCE</scope>
    <source>
        <strain evidence="2">NCAIM Y.01608</strain>
    </source>
</reference>
<comment type="caution">
    <text evidence="2">The sequence shown here is derived from an EMBL/GenBank/DDBJ whole genome shotgun (WGS) entry which is preliminary data.</text>
</comment>
<proteinExistence type="predicted"/>
<protein>
    <submittedName>
        <fullName evidence="2">Uncharacterized protein</fullName>
    </submittedName>
</protein>
<keyword evidence="1" id="KW-1133">Transmembrane helix</keyword>
<accession>A0A9P8P090</accession>
<reference evidence="2" key="2">
    <citation type="submission" date="2021-01" db="EMBL/GenBank/DDBJ databases">
        <authorList>
            <person name="Schikora-Tamarit M.A."/>
        </authorList>
    </citation>
    <scope>NUCLEOTIDE SEQUENCE</scope>
    <source>
        <strain evidence="2">NCAIM Y.01608</strain>
    </source>
</reference>
<dbReference type="EMBL" id="JAEUBD010001266">
    <property type="protein sequence ID" value="KAH3663193.1"/>
    <property type="molecule type" value="Genomic_DNA"/>
</dbReference>
<sequence>MGRQCEQYGAQYCSSLATISLLNVALSTVSTWTYFSSACSIGKNALCGISDSRVLSSSIHFLLPSNWASDANRANGRCSTTMSSSSTRKCLSMNNTRSISLSLMSRSTSDHILMVSTLSKNAFAFFTSSSEISILSVSCVSLVHLIIGMRILGTMYCPISHLSMRATAILHASMHCWYLGCELVEPSSSAAIACVRCSSPYERKYCDLVSAVTGRSVLPAARTCSVLDGPSNQFQSLLFNDMSLRRTVPVALSTNSCLSALETRTWRIGECSCSRPINKSKKPLCTSRFSSISPSPNAFISSPGSGVTQALVSSSTASNTASFRSSGSPLILNKGIRRTSHSRAPSLLSGDVMMHRKRHCQKCGSLFRCALKVSISPRTASNDSDVVSSNAGKRLSRIPRKTARRINGSIGTTCVFNSSINCGFTLMLAYDISGSSPGSHVLMCSPSSSTPRISKICVYTSRAFRCTPLGSLGDRHLDNVLEISNSPGIQWFACGSGFVSRVQPSLPRASGQPAQRALSRDVVWQALSQLQAAVWSWALCFAGAAIPNAQHDPDFGPHHCDSIKGLPGRNPDNATIPASVRLQVAPTARLNAAPCENPPTTMRLLGMPFFTSVSTNCFISSTLFQNVTGSSSTVWSIGNLVRSNHELVGIPLQTVTGMTGALGRITLMCLNCSCLCKRSAKNFQPSDESPSPWIIIIDAVGFKAETLETDMMLEMLQINFEKY</sequence>
<feature type="transmembrane region" description="Helical" evidence="1">
    <location>
        <begin position="12"/>
        <end position="35"/>
    </location>
</feature>
<keyword evidence="1" id="KW-0812">Transmembrane</keyword>
<organism evidence="2 3">
    <name type="scientific">Ogataea polymorpha</name>
    <dbReference type="NCBI Taxonomy" id="460523"/>
    <lineage>
        <taxon>Eukaryota</taxon>
        <taxon>Fungi</taxon>
        <taxon>Dikarya</taxon>
        <taxon>Ascomycota</taxon>
        <taxon>Saccharomycotina</taxon>
        <taxon>Pichiomycetes</taxon>
        <taxon>Pichiales</taxon>
        <taxon>Pichiaceae</taxon>
        <taxon>Ogataea</taxon>
    </lineage>
</organism>
<evidence type="ECO:0000313" key="3">
    <source>
        <dbReference type="Proteomes" id="UP000788993"/>
    </source>
</evidence>
<evidence type="ECO:0000256" key="1">
    <source>
        <dbReference type="SAM" id="Phobius"/>
    </source>
</evidence>
<evidence type="ECO:0000313" key="2">
    <source>
        <dbReference type="EMBL" id="KAH3663193.1"/>
    </source>
</evidence>
<keyword evidence="1" id="KW-0472">Membrane</keyword>
<dbReference type="AlphaFoldDB" id="A0A9P8P090"/>
<name>A0A9P8P090_9ASCO</name>